<proteinExistence type="predicted"/>
<reference evidence="1" key="1">
    <citation type="submission" date="2022-04" db="EMBL/GenBank/DDBJ databases">
        <title>Genome of the entomopathogenic fungus Entomophthora muscae.</title>
        <authorList>
            <person name="Elya C."/>
            <person name="Lovett B.R."/>
            <person name="Lee E."/>
            <person name="Macias A.M."/>
            <person name="Hajek A.E."/>
            <person name="De Bivort B.L."/>
            <person name="Kasson M.T."/>
            <person name="De Fine Licht H.H."/>
            <person name="Stajich J.E."/>
        </authorList>
    </citation>
    <scope>NUCLEOTIDE SEQUENCE</scope>
    <source>
        <strain evidence="1">Berkeley</strain>
    </source>
</reference>
<name>A0ACC2SL76_9FUNG</name>
<protein>
    <submittedName>
        <fullName evidence="1">Uncharacterized protein</fullName>
    </submittedName>
</protein>
<dbReference type="Proteomes" id="UP001165960">
    <property type="component" value="Unassembled WGS sequence"/>
</dbReference>
<keyword evidence="2" id="KW-1185">Reference proteome</keyword>
<sequence length="304" mass="32568">MAGIFLTSRHVLVIFHFQTGSPSPSTSPSDPAGPTTTLFCSPGAPFGSIHLTKYLPKLAFSNFTLDNILLSNPLTRPHTPETFGQESYWYPSNPDALRASKITYPGSWSLRLLLLTHSPTTCKVWGSKMRLHPLGCLVGCMLHVALAGLKGSMVLFSSSWYLVALPLAPVHNFPTLTLAPRNSAGFKTPLTLARFWIKKASRFPPASLVPQASNVPLVESPLKSCCLRPPTPTQNTSAGSLVPGLSLASASFPKECGLAGYSSALYSPISLASHLPGLLLEKALPKIKVALPPPSYWTPVSQPT</sequence>
<comment type="caution">
    <text evidence="1">The sequence shown here is derived from an EMBL/GenBank/DDBJ whole genome shotgun (WGS) entry which is preliminary data.</text>
</comment>
<organism evidence="1 2">
    <name type="scientific">Entomophthora muscae</name>
    <dbReference type="NCBI Taxonomy" id="34485"/>
    <lineage>
        <taxon>Eukaryota</taxon>
        <taxon>Fungi</taxon>
        <taxon>Fungi incertae sedis</taxon>
        <taxon>Zoopagomycota</taxon>
        <taxon>Entomophthoromycotina</taxon>
        <taxon>Entomophthoromycetes</taxon>
        <taxon>Entomophthorales</taxon>
        <taxon>Entomophthoraceae</taxon>
        <taxon>Entomophthora</taxon>
    </lineage>
</organism>
<gene>
    <name evidence="1" type="ORF">DSO57_1006004</name>
</gene>
<dbReference type="EMBL" id="QTSX02004987">
    <property type="protein sequence ID" value="KAJ9062882.1"/>
    <property type="molecule type" value="Genomic_DNA"/>
</dbReference>
<evidence type="ECO:0000313" key="1">
    <source>
        <dbReference type="EMBL" id="KAJ9062882.1"/>
    </source>
</evidence>
<accession>A0ACC2SL76</accession>
<evidence type="ECO:0000313" key="2">
    <source>
        <dbReference type="Proteomes" id="UP001165960"/>
    </source>
</evidence>